<comment type="caution">
    <text evidence="1">The sequence shown here is derived from an EMBL/GenBank/DDBJ whole genome shotgun (WGS) entry which is preliminary data.</text>
</comment>
<protein>
    <submittedName>
        <fullName evidence="1">Uncharacterized protein</fullName>
    </submittedName>
</protein>
<proteinExistence type="predicted"/>
<dbReference type="Proteomes" id="UP001303473">
    <property type="component" value="Unassembled WGS sequence"/>
</dbReference>
<evidence type="ECO:0000313" key="1">
    <source>
        <dbReference type="EMBL" id="KAK3940950.1"/>
    </source>
</evidence>
<sequence>MDKDNIAYVMNWDGEDDLNKDRIRPEDTDVLKPLKRVIRIYKNVTLSLKNLSADLNDRMVVTEIKGFNTDIIDGNLNVGILVHFFVPHYRFANTAYDILNNDLINEKATQKLTHLKAKHHFPKEDDALSKAVTAVAAAKNKTKAKAGRIEYPWTTMEIDNRERIVCVETKEEDGRIIRRLESALDVSLREIKRKNIAANDKNPDVYCYVRFIKKGMNMLTVTSLGKVLGPSSANREIKMACKRDGILPL</sequence>
<organism evidence="1 2">
    <name type="scientific">Diplogelasinospora grovesii</name>
    <dbReference type="NCBI Taxonomy" id="303347"/>
    <lineage>
        <taxon>Eukaryota</taxon>
        <taxon>Fungi</taxon>
        <taxon>Dikarya</taxon>
        <taxon>Ascomycota</taxon>
        <taxon>Pezizomycotina</taxon>
        <taxon>Sordariomycetes</taxon>
        <taxon>Sordariomycetidae</taxon>
        <taxon>Sordariales</taxon>
        <taxon>Diplogelasinosporaceae</taxon>
        <taxon>Diplogelasinospora</taxon>
    </lineage>
</organism>
<evidence type="ECO:0000313" key="2">
    <source>
        <dbReference type="Proteomes" id="UP001303473"/>
    </source>
</evidence>
<accession>A0AAN6N8W1</accession>
<reference evidence="2" key="1">
    <citation type="journal article" date="2023" name="Mol. Phylogenet. Evol.">
        <title>Genome-scale phylogeny and comparative genomics of the fungal order Sordariales.</title>
        <authorList>
            <person name="Hensen N."/>
            <person name="Bonometti L."/>
            <person name="Westerberg I."/>
            <person name="Brannstrom I.O."/>
            <person name="Guillou S."/>
            <person name="Cros-Aarteil S."/>
            <person name="Calhoun S."/>
            <person name="Haridas S."/>
            <person name="Kuo A."/>
            <person name="Mondo S."/>
            <person name="Pangilinan J."/>
            <person name="Riley R."/>
            <person name="LaButti K."/>
            <person name="Andreopoulos B."/>
            <person name="Lipzen A."/>
            <person name="Chen C."/>
            <person name="Yan M."/>
            <person name="Daum C."/>
            <person name="Ng V."/>
            <person name="Clum A."/>
            <person name="Steindorff A."/>
            <person name="Ohm R.A."/>
            <person name="Martin F."/>
            <person name="Silar P."/>
            <person name="Natvig D.O."/>
            <person name="Lalanne C."/>
            <person name="Gautier V."/>
            <person name="Ament-Velasquez S.L."/>
            <person name="Kruys A."/>
            <person name="Hutchinson M.I."/>
            <person name="Powell A.J."/>
            <person name="Barry K."/>
            <person name="Miller A.N."/>
            <person name="Grigoriev I.V."/>
            <person name="Debuchy R."/>
            <person name="Gladieux P."/>
            <person name="Hiltunen Thoren M."/>
            <person name="Johannesson H."/>
        </authorList>
    </citation>
    <scope>NUCLEOTIDE SEQUENCE [LARGE SCALE GENOMIC DNA]</scope>
    <source>
        <strain evidence="2">CBS 340.73</strain>
    </source>
</reference>
<name>A0AAN6N8W1_9PEZI</name>
<keyword evidence="2" id="KW-1185">Reference proteome</keyword>
<dbReference type="AlphaFoldDB" id="A0AAN6N8W1"/>
<gene>
    <name evidence="1" type="ORF">QBC46DRAFT_363717</name>
</gene>
<dbReference type="EMBL" id="MU853789">
    <property type="protein sequence ID" value="KAK3940950.1"/>
    <property type="molecule type" value="Genomic_DNA"/>
</dbReference>